<proteinExistence type="predicted"/>
<reference evidence="1" key="1">
    <citation type="submission" date="2019-12" db="EMBL/GenBank/DDBJ databases">
        <title>Genome sequencing and annotation of Brassica cretica.</title>
        <authorList>
            <person name="Studholme D.J."/>
            <person name="Sarris P."/>
        </authorList>
    </citation>
    <scope>NUCLEOTIDE SEQUENCE</scope>
    <source>
        <strain evidence="1">PFS-109/04</strain>
        <tissue evidence="1">Leaf</tissue>
    </source>
</reference>
<dbReference type="Proteomes" id="UP000712600">
    <property type="component" value="Unassembled WGS sequence"/>
</dbReference>
<evidence type="ECO:0000313" key="1">
    <source>
        <dbReference type="EMBL" id="KAF3574229.1"/>
    </source>
</evidence>
<sequence>MLFDCIVSRPALLEPSLLIKFLSLRGDLSSDGDAIAFLHLIDDGLSPPRAQVVPHLEEVRPPSVKACKAAKRKKHGNEAAYDQLESMLVVKENISKHRLFDRCFDIGSCLKLSRSQVLVWRRTLTQLDCLFVSRVVLA</sequence>
<protein>
    <submittedName>
        <fullName evidence="1">Uncharacterized protein</fullName>
    </submittedName>
</protein>
<evidence type="ECO:0000313" key="2">
    <source>
        <dbReference type="Proteomes" id="UP000712600"/>
    </source>
</evidence>
<dbReference type="EMBL" id="QGKX02000095">
    <property type="protein sequence ID" value="KAF3574229.1"/>
    <property type="molecule type" value="Genomic_DNA"/>
</dbReference>
<organism evidence="1 2">
    <name type="scientific">Brassica cretica</name>
    <name type="common">Mustard</name>
    <dbReference type="NCBI Taxonomy" id="69181"/>
    <lineage>
        <taxon>Eukaryota</taxon>
        <taxon>Viridiplantae</taxon>
        <taxon>Streptophyta</taxon>
        <taxon>Embryophyta</taxon>
        <taxon>Tracheophyta</taxon>
        <taxon>Spermatophyta</taxon>
        <taxon>Magnoliopsida</taxon>
        <taxon>eudicotyledons</taxon>
        <taxon>Gunneridae</taxon>
        <taxon>Pentapetalae</taxon>
        <taxon>rosids</taxon>
        <taxon>malvids</taxon>
        <taxon>Brassicales</taxon>
        <taxon>Brassicaceae</taxon>
        <taxon>Brassiceae</taxon>
        <taxon>Brassica</taxon>
    </lineage>
</organism>
<dbReference type="AlphaFoldDB" id="A0A8S9RN06"/>
<accession>A0A8S9RN06</accession>
<name>A0A8S9RN06_BRACR</name>
<gene>
    <name evidence="1" type="ORF">F2Q69_00058289</name>
</gene>
<comment type="caution">
    <text evidence="1">The sequence shown here is derived from an EMBL/GenBank/DDBJ whole genome shotgun (WGS) entry which is preliminary data.</text>
</comment>